<comment type="catalytic activity">
    <reaction evidence="1">
        <text>[E2 ubiquitin-conjugating enzyme]-S-ubiquitinyl-L-cysteine + [acceptor protein]-L-lysine = [E2 ubiquitin-conjugating enzyme]-L-cysteine + [acceptor protein]-N(6)-ubiquitinyl-L-lysine.</text>
        <dbReference type="EC" id="2.3.2.31"/>
    </reaction>
</comment>
<dbReference type="GO" id="GO:0008270">
    <property type="term" value="F:zinc ion binding"/>
    <property type="evidence" value="ECO:0007669"/>
    <property type="project" value="UniProtKB-KW"/>
</dbReference>
<dbReference type="Gene3D" id="1.20.120.1750">
    <property type="match status" value="1"/>
</dbReference>
<dbReference type="SUPFAM" id="SSF57850">
    <property type="entry name" value="RING/U-box"/>
    <property type="match status" value="3"/>
</dbReference>
<evidence type="ECO:0000313" key="11">
    <source>
        <dbReference type="EMBL" id="CUG90369.1"/>
    </source>
</evidence>
<dbReference type="VEuPathDB" id="TriTrypDB:BSAL_26365"/>
<gene>
    <name evidence="11" type="ORF">BSAL_26365</name>
</gene>
<dbReference type="InterPro" id="IPR045840">
    <property type="entry name" value="Ariadne"/>
</dbReference>
<dbReference type="GO" id="GO:0016567">
    <property type="term" value="P:protein ubiquitination"/>
    <property type="evidence" value="ECO:0007669"/>
    <property type="project" value="InterPro"/>
</dbReference>
<keyword evidence="9" id="KW-0862">Zinc</keyword>
<keyword evidence="5" id="KW-0479">Metal-binding</keyword>
<keyword evidence="4" id="KW-0808">Transferase</keyword>
<dbReference type="Pfam" id="PF01485">
    <property type="entry name" value="IBR"/>
    <property type="match status" value="1"/>
</dbReference>
<proteinExistence type="predicted"/>
<evidence type="ECO:0000259" key="10">
    <source>
        <dbReference type="PROSITE" id="PS51873"/>
    </source>
</evidence>
<evidence type="ECO:0000256" key="7">
    <source>
        <dbReference type="ARBA" id="ARBA00022771"/>
    </source>
</evidence>
<dbReference type="EMBL" id="CYKH01001815">
    <property type="protein sequence ID" value="CUG90369.1"/>
    <property type="molecule type" value="Genomic_DNA"/>
</dbReference>
<evidence type="ECO:0000256" key="1">
    <source>
        <dbReference type="ARBA" id="ARBA00001798"/>
    </source>
</evidence>
<dbReference type="Proteomes" id="UP000051952">
    <property type="component" value="Unassembled WGS sequence"/>
</dbReference>
<dbReference type="OMA" id="HRFCMIC"/>
<dbReference type="AlphaFoldDB" id="A0A0S4JJP0"/>
<evidence type="ECO:0000256" key="2">
    <source>
        <dbReference type="ARBA" id="ARBA00004906"/>
    </source>
</evidence>
<evidence type="ECO:0000313" key="12">
    <source>
        <dbReference type="Proteomes" id="UP000051952"/>
    </source>
</evidence>
<keyword evidence="12" id="KW-1185">Reference proteome</keyword>
<evidence type="ECO:0000256" key="4">
    <source>
        <dbReference type="ARBA" id="ARBA00022679"/>
    </source>
</evidence>
<evidence type="ECO:0000256" key="5">
    <source>
        <dbReference type="ARBA" id="ARBA00022723"/>
    </source>
</evidence>
<sequence length="503" mass="56717">MSADDDGFVDTTGSEMYDDYYLGSQQGSAMMLEENSNDGILQARTDSSYEAQAQNSKAIGGVVTLTIDDALQCMRGDADNIKELAFTSHTVALILLKYFQWSIVRARDRFFDARDDIFKRLNISDDSAADEPVIQRNETLVTCCICWDDVEPGEAVSLASCSHWVCQSCGHEACNFAIQRGANVIDKRCPGPKCSCFSGEALFRAVLSKPDDIARYNRALVREYLDNNATMRWCCNPKGNCEHVIRVLSNKDRVHEVQCGACSTRFCFNCGDDAHAPATCDMLRKWKKKAADDSETANWVAANTKNCPKCQRTIEKNGGCNHMVCAGCKYDWCWVCEGDWTKHGSSWYACNFFDPKADKGKSSNRDAAKESLQRYIFYFSRYSNHLNSQKLDSKVMQQVQLRMQETISSGNCTDPYRYLTDTAHVLFDCRHTLMYTYVYSFYLEDSAEKSLFEYQQAQLELATEELSMVIEGSKVMDAQAVMDKSAIAKKFHTEIAKGVWVSS</sequence>
<organism evidence="11 12">
    <name type="scientific">Bodo saltans</name>
    <name type="common">Flagellated protozoan</name>
    <dbReference type="NCBI Taxonomy" id="75058"/>
    <lineage>
        <taxon>Eukaryota</taxon>
        <taxon>Discoba</taxon>
        <taxon>Euglenozoa</taxon>
        <taxon>Kinetoplastea</taxon>
        <taxon>Metakinetoplastina</taxon>
        <taxon>Eubodonida</taxon>
        <taxon>Bodonidae</taxon>
        <taxon>Bodo</taxon>
    </lineage>
</organism>
<keyword evidence="7" id="KW-0863">Zinc-finger</keyword>
<evidence type="ECO:0000256" key="3">
    <source>
        <dbReference type="ARBA" id="ARBA00012251"/>
    </source>
</evidence>
<dbReference type="SMART" id="SM00647">
    <property type="entry name" value="IBR"/>
    <property type="match status" value="2"/>
</dbReference>
<dbReference type="EC" id="2.3.2.31" evidence="3"/>
<keyword evidence="6" id="KW-0677">Repeat</keyword>
<name>A0A0S4JJP0_BODSA</name>
<dbReference type="FunFam" id="1.20.120.1750:FF:000002">
    <property type="entry name" value="RBR-type E3 ubiquitin transferase"/>
    <property type="match status" value="1"/>
</dbReference>
<dbReference type="GO" id="GO:0061630">
    <property type="term" value="F:ubiquitin protein ligase activity"/>
    <property type="evidence" value="ECO:0007669"/>
    <property type="project" value="UniProtKB-EC"/>
</dbReference>
<dbReference type="PANTHER" id="PTHR11685">
    <property type="entry name" value="RBR FAMILY RING FINGER AND IBR DOMAIN-CONTAINING"/>
    <property type="match status" value="1"/>
</dbReference>
<comment type="pathway">
    <text evidence="2">Protein modification; protein ubiquitination.</text>
</comment>
<dbReference type="Pfam" id="PF19422">
    <property type="entry name" value="Ariadne"/>
    <property type="match status" value="1"/>
</dbReference>
<evidence type="ECO:0000256" key="9">
    <source>
        <dbReference type="ARBA" id="ARBA00022833"/>
    </source>
</evidence>
<dbReference type="CDD" id="cd20356">
    <property type="entry name" value="Rcat_RBR_HHARI-like"/>
    <property type="match status" value="1"/>
</dbReference>
<evidence type="ECO:0000256" key="6">
    <source>
        <dbReference type="ARBA" id="ARBA00022737"/>
    </source>
</evidence>
<dbReference type="Gene3D" id="3.30.40.10">
    <property type="entry name" value="Zinc/RING finger domain, C3HC4 (zinc finger)"/>
    <property type="match status" value="1"/>
</dbReference>
<dbReference type="InterPro" id="IPR054694">
    <property type="entry name" value="Parkin-like_IBR"/>
</dbReference>
<reference evidence="12" key="1">
    <citation type="submission" date="2015-09" db="EMBL/GenBank/DDBJ databases">
        <authorList>
            <consortium name="Pathogen Informatics"/>
        </authorList>
    </citation>
    <scope>NUCLEOTIDE SEQUENCE [LARGE SCALE GENOMIC DNA]</scope>
    <source>
        <strain evidence="12">Lake Konstanz</strain>
    </source>
</reference>
<dbReference type="Pfam" id="PF22605">
    <property type="entry name" value="IBR_2"/>
    <property type="match status" value="1"/>
</dbReference>
<dbReference type="PROSITE" id="PS51873">
    <property type="entry name" value="TRIAD"/>
    <property type="match status" value="1"/>
</dbReference>
<dbReference type="InterPro" id="IPR002867">
    <property type="entry name" value="IBR_dom"/>
</dbReference>
<dbReference type="InterPro" id="IPR031127">
    <property type="entry name" value="E3_UB_ligase_RBR"/>
</dbReference>
<feature type="domain" description="RING-type" evidence="10">
    <location>
        <begin position="139"/>
        <end position="354"/>
    </location>
</feature>
<evidence type="ECO:0000256" key="8">
    <source>
        <dbReference type="ARBA" id="ARBA00022786"/>
    </source>
</evidence>
<dbReference type="InterPro" id="IPR044066">
    <property type="entry name" value="TRIAD_supradom"/>
</dbReference>
<protein>
    <recommendedName>
        <fullName evidence="3">RBR-type E3 ubiquitin transferase</fullName>
        <ecNumber evidence="3">2.3.2.31</ecNumber>
    </recommendedName>
</protein>
<accession>A0A0S4JJP0</accession>
<dbReference type="InterPro" id="IPR013083">
    <property type="entry name" value="Znf_RING/FYVE/PHD"/>
</dbReference>
<dbReference type="OrthoDB" id="10009520at2759"/>
<keyword evidence="8" id="KW-0833">Ubl conjugation pathway</keyword>